<comment type="catalytic activity">
    <reaction evidence="7">
        <text>IMP + L-aspartate + GTP = N(6)-(1,2-dicarboxyethyl)-AMP + GDP + phosphate + 2 H(+)</text>
        <dbReference type="Rhea" id="RHEA:15753"/>
        <dbReference type="ChEBI" id="CHEBI:15378"/>
        <dbReference type="ChEBI" id="CHEBI:29991"/>
        <dbReference type="ChEBI" id="CHEBI:37565"/>
        <dbReference type="ChEBI" id="CHEBI:43474"/>
        <dbReference type="ChEBI" id="CHEBI:57567"/>
        <dbReference type="ChEBI" id="CHEBI:58053"/>
        <dbReference type="ChEBI" id="CHEBI:58189"/>
        <dbReference type="EC" id="6.3.4.4"/>
    </reaction>
</comment>
<dbReference type="RefSeq" id="WP_106598933.1">
    <property type="nucleotide sequence ID" value="NZ_PYAS01000018.1"/>
</dbReference>
<dbReference type="InterPro" id="IPR042111">
    <property type="entry name" value="Adenylosuccinate_synth_dom3"/>
</dbReference>
<keyword evidence="3 7" id="KW-0547">Nucleotide-binding</keyword>
<feature type="binding site" evidence="7">
    <location>
        <position position="14"/>
    </location>
    <ligand>
        <name>Mg(2+)</name>
        <dbReference type="ChEBI" id="CHEBI:18420"/>
    </ligand>
</feature>
<dbReference type="UniPathway" id="UPA00075">
    <property type="reaction ID" value="UER00335"/>
</dbReference>
<dbReference type="EMBL" id="PYAS01000018">
    <property type="protein sequence ID" value="PSL22881.1"/>
    <property type="molecule type" value="Genomic_DNA"/>
</dbReference>
<keyword evidence="1 7" id="KW-0436">Ligase</keyword>
<evidence type="ECO:0000256" key="6">
    <source>
        <dbReference type="ARBA" id="ARBA00023134"/>
    </source>
</evidence>
<comment type="cofactor">
    <cofactor evidence="7">
        <name>Mg(2+)</name>
        <dbReference type="ChEBI" id="CHEBI:18420"/>
    </cofactor>
    <text evidence="7">Binds 1 Mg(2+) ion per subunit.</text>
</comment>
<dbReference type="SMART" id="SM00788">
    <property type="entry name" value="Adenylsucc_synt"/>
    <property type="match status" value="1"/>
</dbReference>
<feature type="binding site" evidence="7">
    <location>
        <begin position="13"/>
        <end position="19"/>
    </location>
    <ligand>
        <name>GTP</name>
        <dbReference type="ChEBI" id="CHEBI:37565"/>
    </ligand>
</feature>
<dbReference type="GO" id="GO:0000287">
    <property type="term" value="F:magnesium ion binding"/>
    <property type="evidence" value="ECO:0007669"/>
    <property type="project" value="UniProtKB-UniRule"/>
</dbReference>
<comment type="caution">
    <text evidence="8">The sequence shown here is derived from an EMBL/GenBank/DDBJ whole genome shotgun (WGS) entry which is preliminary data.</text>
</comment>
<dbReference type="Gene3D" id="3.40.440.10">
    <property type="entry name" value="Adenylosuccinate Synthetase, subunit A, domain 1"/>
    <property type="match status" value="1"/>
</dbReference>
<dbReference type="GO" id="GO:0004019">
    <property type="term" value="F:adenylosuccinate synthase activity"/>
    <property type="evidence" value="ECO:0007669"/>
    <property type="project" value="UniProtKB-UniRule"/>
</dbReference>
<evidence type="ECO:0000256" key="7">
    <source>
        <dbReference type="HAMAP-Rule" id="MF_00011"/>
    </source>
</evidence>
<dbReference type="AlphaFoldDB" id="A0A2P8FMC4"/>
<dbReference type="InterPro" id="IPR042110">
    <property type="entry name" value="Adenylosuccinate_synth_dom2"/>
</dbReference>
<dbReference type="GO" id="GO:0044208">
    <property type="term" value="P:'de novo' AMP biosynthetic process"/>
    <property type="evidence" value="ECO:0007669"/>
    <property type="project" value="UniProtKB-UniRule"/>
</dbReference>
<feature type="active site" description="Proton acceptor" evidence="7">
    <location>
        <position position="14"/>
    </location>
</feature>
<dbReference type="Gene3D" id="3.90.170.10">
    <property type="entry name" value="Adenylosuccinate Synthetase, subunit A, domain 3"/>
    <property type="match status" value="1"/>
</dbReference>
<evidence type="ECO:0000313" key="9">
    <source>
        <dbReference type="Proteomes" id="UP000241964"/>
    </source>
</evidence>
<dbReference type="OrthoDB" id="3959406at2"/>
<keyword evidence="9" id="KW-1185">Reference proteome</keyword>
<dbReference type="GO" id="GO:0005525">
    <property type="term" value="F:GTP binding"/>
    <property type="evidence" value="ECO:0007669"/>
    <property type="project" value="UniProtKB-UniRule"/>
</dbReference>
<dbReference type="InterPro" id="IPR001114">
    <property type="entry name" value="Adenylosuccinate_synthetase"/>
</dbReference>
<evidence type="ECO:0000256" key="4">
    <source>
        <dbReference type="ARBA" id="ARBA00022755"/>
    </source>
</evidence>
<comment type="function">
    <text evidence="7">Plays an important role in the de novo pathway of purine nucleotide biosynthesis. Catalyzes the first committed step in the biosynthesis of AMP from IMP.</text>
</comment>
<dbReference type="PANTHER" id="PTHR11846:SF0">
    <property type="entry name" value="ADENYLOSUCCINATE SYNTHETASE"/>
    <property type="match status" value="1"/>
</dbReference>
<evidence type="ECO:0000256" key="5">
    <source>
        <dbReference type="ARBA" id="ARBA00022842"/>
    </source>
</evidence>
<comment type="similarity">
    <text evidence="7">Belongs to the adenylosuccinate synthetase family.</text>
</comment>
<dbReference type="HAMAP" id="MF_00011">
    <property type="entry name" value="Adenylosucc_synth"/>
    <property type="match status" value="1"/>
</dbReference>
<dbReference type="PANTHER" id="PTHR11846">
    <property type="entry name" value="ADENYLOSUCCINATE SYNTHETASE"/>
    <property type="match status" value="1"/>
</dbReference>
<comment type="subunit">
    <text evidence="7">Homodimer.</text>
</comment>
<gene>
    <name evidence="7" type="primary">purA</name>
    <name evidence="8" type="ORF">CLV60_11813</name>
</gene>
<feature type="binding site" description="in other chain" evidence="7">
    <location>
        <position position="240"/>
    </location>
    <ligand>
        <name>IMP</name>
        <dbReference type="ChEBI" id="CHEBI:58053"/>
        <note>ligand shared between dimeric partners</note>
    </ligand>
</feature>
<organism evidence="8 9">
    <name type="scientific">Dyadobacter jiangsuensis</name>
    <dbReference type="NCBI Taxonomy" id="1591085"/>
    <lineage>
        <taxon>Bacteria</taxon>
        <taxon>Pseudomonadati</taxon>
        <taxon>Bacteroidota</taxon>
        <taxon>Cytophagia</taxon>
        <taxon>Cytophagales</taxon>
        <taxon>Spirosomataceae</taxon>
        <taxon>Dyadobacter</taxon>
    </lineage>
</organism>
<accession>A0A2P8FMC4</accession>
<protein>
    <recommendedName>
        <fullName evidence="7">Adenylosuccinate synthetase</fullName>
        <shortName evidence="7">AMPSase</shortName>
        <shortName evidence="7">AdSS</shortName>
        <ecNumber evidence="7">6.3.4.4</ecNumber>
    </recommendedName>
    <alternativeName>
        <fullName evidence="7">IMP--aspartate ligase</fullName>
    </alternativeName>
</protein>
<dbReference type="Gene3D" id="1.10.300.10">
    <property type="entry name" value="Adenylosuccinate Synthetase, subunit A, domain 2"/>
    <property type="match status" value="1"/>
</dbReference>
<keyword evidence="7" id="KW-0963">Cytoplasm</keyword>
<evidence type="ECO:0000256" key="2">
    <source>
        <dbReference type="ARBA" id="ARBA00022723"/>
    </source>
</evidence>
<dbReference type="Pfam" id="PF00709">
    <property type="entry name" value="Adenylsucc_synt"/>
    <property type="match status" value="1"/>
</dbReference>
<sequence length="387" mass="43314">MGGIHIVLGMGYGDEGKGVFTDYLASKLDHPVVIRFNGGHQCGHTVMHADGQLHVFSNFGSGSFRQVPAFFSRFCTIDPTGIARESRALQRWGASPVLFVDPLAMVTTPFDKFYNVNDRANLAHGTVGVGFGATIERNQGPFKLYAQDLFFPAVLERKLEVVRDYYRIKFKARGLESCLEALELEIMRLDQFLRDVDIARSTIRLLTENGLFDMGFENYVFEGGQGILLDMDFGIFPNVTRSNTTSRNAFEILRRNGLYAVPTIYYLTRAYQTRHGNGWMSAESYPVSLVNNLHETNRPDGHQGAFRTGILDTDMLRYALQCDASIAGNAEKQMVISCMDQLTGYQYLSGGNVLTAPTRDSFLKQIALCDKVWTNDGPGSETITQWR</sequence>
<feature type="binding site" description="in other chain" evidence="7">
    <location>
        <position position="225"/>
    </location>
    <ligand>
        <name>IMP</name>
        <dbReference type="ChEBI" id="CHEBI:58053"/>
        <note>ligand shared between dimeric partners</note>
    </ligand>
</feature>
<dbReference type="EC" id="6.3.4.4" evidence="7"/>
<dbReference type="InterPro" id="IPR042109">
    <property type="entry name" value="Adenylosuccinate_synth_dom1"/>
</dbReference>
<comment type="subcellular location">
    <subcellularLocation>
        <location evidence="7">Cytoplasm</location>
    </subcellularLocation>
</comment>
<name>A0A2P8FMC4_9BACT</name>
<dbReference type="Proteomes" id="UP000241964">
    <property type="component" value="Unassembled WGS sequence"/>
</dbReference>
<reference evidence="8 9" key="1">
    <citation type="submission" date="2018-03" db="EMBL/GenBank/DDBJ databases">
        <title>Genomic Encyclopedia of Archaeal and Bacterial Type Strains, Phase II (KMG-II): from individual species to whole genera.</title>
        <authorList>
            <person name="Goeker M."/>
        </authorList>
    </citation>
    <scope>NUCLEOTIDE SEQUENCE [LARGE SCALE GENOMIC DNA]</scope>
    <source>
        <strain evidence="8 9">DSM 29057</strain>
    </source>
</reference>
<feature type="binding site" evidence="7">
    <location>
        <begin position="43"/>
        <end position="45"/>
    </location>
    <ligand>
        <name>GTP</name>
        <dbReference type="ChEBI" id="CHEBI:37565"/>
    </ligand>
</feature>
<proteinExistence type="inferred from homology"/>
<keyword evidence="5 7" id="KW-0460">Magnesium</keyword>
<keyword evidence="6 7" id="KW-0342">GTP-binding</keyword>
<feature type="binding site" evidence="7">
    <location>
        <position position="43"/>
    </location>
    <ligand>
        <name>Mg(2+)</name>
        <dbReference type="ChEBI" id="CHEBI:18420"/>
    </ligand>
</feature>
<dbReference type="GO" id="GO:0046040">
    <property type="term" value="P:IMP metabolic process"/>
    <property type="evidence" value="ECO:0007669"/>
    <property type="project" value="TreeGrafter"/>
</dbReference>
<dbReference type="GO" id="GO:0005737">
    <property type="term" value="C:cytoplasm"/>
    <property type="evidence" value="ECO:0007669"/>
    <property type="project" value="UniProtKB-SubCell"/>
</dbReference>
<keyword evidence="4 7" id="KW-0658">Purine biosynthesis</keyword>
<evidence type="ECO:0000313" key="8">
    <source>
        <dbReference type="EMBL" id="PSL22881.1"/>
    </source>
</evidence>
<keyword evidence="2 7" id="KW-0479">Metal-binding</keyword>
<evidence type="ECO:0000256" key="3">
    <source>
        <dbReference type="ARBA" id="ARBA00022741"/>
    </source>
</evidence>
<dbReference type="InterPro" id="IPR027417">
    <property type="entry name" value="P-loop_NTPase"/>
</dbReference>
<comment type="pathway">
    <text evidence="7">Purine metabolism; AMP biosynthesis via de novo pathway; AMP from IMP: step 1/2.</text>
</comment>
<comment type="caution">
    <text evidence="7">Lacks conserved residue(s) required for the propagation of feature annotation.</text>
</comment>
<feature type="active site" description="Proton donor" evidence="7">
    <location>
        <position position="44"/>
    </location>
</feature>
<dbReference type="SUPFAM" id="SSF52540">
    <property type="entry name" value="P-loop containing nucleoside triphosphate hydrolases"/>
    <property type="match status" value="1"/>
</dbReference>
<evidence type="ECO:0000256" key="1">
    <source>
        <dbReference type="ARBA" id="ARBA00022598"/>
    </source>
</evidence>
<feature type="binding site" description="in other chain" evidence="7">
    <location>
        <begin position="14"/>
        <end position="17"/>
    </location>
    <ligand>
        <name>IMP</name>
        <dbReference type="ChEBI" id="CHEBI:58053"/>
        <note>ligand shared between dimeric partners</note>
    </ligand>
</feature>